<accession>A0ABN7UXN7</accession>
<sequence length="104" mass="12007">SLLKEVERLDEEVTQTVYEKHEWKAKDIKYVIENYSRKTRKIKDKDNDASILPTRRISCHCFASILSMRRDQLSSFSSLSQSTATDNQIVTAYNGVCDSSNKKD</sequence>
<evidence type="ECO:0000313" key="2">
    <source>
        <dbReference type="Proteomes" id="UP000789901"/>
    </source>
</evidence>
<organism evidence="1 2">
    <name type="scientific">Gigaspora margarita</name>
    <dbReference type="NCBI Taxonomy" id="4874"/>
    <lineage>
        <taxon>Eukaryota</taxon>
        <taxon>Fungi</taxon>
        <taxon>Fungi incertae sedis</taxon>
        <taxon>Mucoromycota</taxon>
        <taxon>Glomeromycotina</taxon>
        <taxon>Glomeromycetes</taxon>
        <taxon>Diversisporales</taxon>
        <taxon>Gigasporaceae</taxon>
        <taxon>Gigaspora</taxon>
    </lineage>
</organism>
<feature type="non-terminal residue" evidence="1">
    <location>
        <position position="1"/>
    </location>
</feature>
<reference evidence="1 2" key="1">
    <citation type="submission" date="2021-06" db="EMBL/GenBank/DDBJ databases">
        <authorList>
            <person name="Kallberg Y."/>
            <person name="Tangrot J."/>
            <person name="Rosling A."/>
        </authorList>
    </citation>
    <scope>NUCLEOTIDE SEQUENCE [LARGE SCALE GENOMIC DNA]</scope>
    <source>
        <strain evidence="1 2">120-4 pot B 10/14</strain>
    </source>
</reference>
<gene>
    <name evidence="1" type="ORF">GMARGA_LOCUS11940</name>
</gene>
<dbReference type="EMBL" id="CAJVQB010007153">
    <property type="protein sequence ID" value="CAG8698025.1"/>
    <property type="molecule type" value="Genomic_DNA"/>
</dbReference>
<comment type="caution">
    <text evidence="1">The sequence shown here is derived from an EMBL/GenBank/DDBJ whole genome shotgun (WGS) entry which is preliminary data.</text>
</comment>
<keyword evidence="2" id="KW-1185">Reference proteome</keyword>
<protein>
    <submittedName>
        <fullName evidence="1">24708_t:CDS:1</fullName>
    </submittedName>
</protein>
<dbReference type="Proteomes" id="UP000789901">
    <property type="component" value="Unassembled WGS sequence"/>
</dbReference>
<evidence type="ECO:0000313" key="1">
    <source>
        <dbReference type="EMBL" id="CAG8698025.1"/>
    </source>
</evidence>
<name>A0ABN7UXN7_GIGMA</name>
<proteinExistence type="predicted"/>